<protein>
    <submittedName>
        <fullName evidence="1">Predicted protein</fullName>
    </submittedName>
</protein>
<dbReference type="Proteomes" id="UP000001194">
    <property type="component" value="Unassembled WGS sequence"/>
</dbReference>
<dbReference type="HOGENOM" id="CLU_148805_2_0_1"/>
<gene>
    <name evidence="1" type="ORF">LACBIDRAFT_304265</name>
</gene>
<organism evidence="2">
    <name type="scientific">Laccaria bicolor (strain S238N-H82 / ATCC MYA-4686)</name>
    <name type="common">Bicoloured deceiver</name>
    <name type="synonym">Laccaria laccata var. bicolor</name>
    <dbReference type="NCBI Taxonomy" id="486041"/>
    <lineage>
        <taxon>Eukaryota</taxon>
        <taxon>Fungi</taxon>
        <taxon>Dikarya</taxon>
        <taxon>Basidiomycota</taxon>
        <taxon>Agaricomycotina</taxon>
        <taxon>Agaricomycetes</taxon>
        <taxon>Agaricomycetidae</taxon>
        <taxon>Agaricales</taxon>
        <taxon>Agaricineae</taxon>
        <taxon>Hydnangiaceae</taxon>
        <taxon>Laccaria</taxon>
    </lineage>
</organism>
<dbReference type="KEGG" id="lbc:LACBIDRAFT_304265"/>
<dbReference type="RefSeq" id="XP_001884695.1">
    <property type="nucleotide sequence ID" value="XM_001884660.1"/>
</dbReference>
<name>B0DL91_LACBS</name>
<dbReference type="InParanoid" id="B0DL91"/>
<dbReference type="OrthoDB" id="2669721at2759"/>
<evidence type="ECO:0000313" key="1">
    <source>
        <dbReference type="EMBL" id="EDR04523.1"/>
    </source>
</evidence>
<keyword evidence="2" id="KW-1185">Reference proteome</keyword>
<evidence type="ECO:0000313" key="2">
    <source>
        <dbReference type="Proteomes" id="UP000001194"/>
    </source>
</evidence>
<proteinExistence type="predicted"/>
<accession>B0DL91</accession>
<dbReference type="GeneID" id="6080434"/>
<reference evidence="1 2" key="1">
    <citation type="journal article" date="2008" name="Nature">
        <title>The genome of Laccaria bicolor provides insights into mycorrhizal symbiosis.</title>
        <authorList>
            <person name="Martin F."/>
            <person name="Aerts A."/>
            <person name="Ahren D."/>
            <person name="Brun A."/>
            <person name="Danchin E.G.J."/>
            <person name="Duchaussoy F."/>
            <person name="Gibon J."/>
            <person name="Kohler A."/>
            <person name="Lindquist E."/>
            <person name="Pereda V."/>
            <person name="Salamov A."/>
            <person name="Shapiro H.J."/>
            <person name="Wuyts J."/>
            <person name="Blaudez D."/>
            <person name="Buee M."/>
            <person name="Brokstein P."/>
            <person name="Canbaeck B."/>
            <person name="Cohen D."/>
            <person name="Courty P.E."/>
            <person name="Coutinho P.M."/>
            <person name="Delaruelle C."/>
            <person name="Detter J.C."/>
            <person name="Deveau A."/>
            <person name="DiFazio S."/>
            <person name="Duplessis S."/>
            <person name="Fraissinet-Tachet L."/>
            <person name="Lucic E."/>
            <person name="Frey-Klett P."/>
            <person name="Fourrey C."/>
            <person name="Feussner I."/>
            <person name="Gay G."/>
            <person name="Grimwood J."/>
            <person name="Hoegger P.J."/>
            <person name="Jain P."/>
            <person name="Kilaru S."/>
            <person name="Labbe J."/>
            <person name="Lin Y.C."/>
            <person name="Legue V."/>
            <person name="Le Tacon F."/>
            <person name="Marmeisse R."/>
            <person name="Melayah D."/>
            <person name="Montanini B."/>
            <person name="Muratet M."/>
            <person name="Nehls U."/>
            <person name="Niculita-Hirzel H."/>
            <person name="Oudot-Le Secq M.P."/>
            <person name="Peter M."/>
            <person name="Quesneville H."/>
            <person name="Rajashekar B."/>
            <person name="Reich M."/>
            <person name="Rouhier N."/>
            <person name="Schmutz J."/>
            <person name="Yin T."/>
            <person name="Chalot M."/>
            <person name="Henrissat B."/>
            <person name="Kuees U."/>
            <person name="Lucas S."/>
            <person name="Van de Peer Y."/>
            <person name="Podila G.K."/>
            <person name="Polle A."/>
            <person name="Pukkila P.J."/>
            <person name="Richardson P.M."/>
            <person name="Rouze P."/>
            <person name="Sanders I.R."/>
            <person name="Stajich J.E."/>
            <person name="Tunlid A."/>
            <person name="Tuskan G."/>
            <person name="Grigoriev I.V."/>
        </authorList>
    </citation>
    <scope>NUCLEOTIDE SEQUENCE [LARGE SCALE GENOMIC DNA]</scope>
    <source>
        <strain evidence="2">S238N-H82 / ATCC MYA-4686</strain>
    </source>
</reference>
<dbReference type="AlphaFoldDB" id="B0DL91"/>
<dbReference type="EMBL" id="DS547117">
    <property type="protein sequence ID" value="EDR04523.1"/>
    <property type="molecule type" value="Genomic_DNA"/>
</dbReference>
<sequence>MALRASEEHLHRHHSSCNEVFTSYPFLGLATADRPGMACLNGFVRHQGKVHCRLHCPIKGRHKRGAPQYYPARLKPNGYTVEGCDHDDVNLKNLLRDFTSEESSMQYKINLLHVEQSRNLAESLVATTFYHIT</sequence>